<dbReference type="InterPro" id="IPR015424">
    <property type="entry name" value="PyrdxlP-dep_Trfase"/>
</dbReference>
<dbReference type="Gene3D" id="3.90.1150.10">
    <property type="entry name" value="Aspartate Aminotransferase, domain 1"/>
    <property type="match status" value="1"/>
</dbReference>
<dbReference type="AlphaFoldDB" id="A0A0F9JAI9"/>
<evidence type="ECO:0000256" key="1">
    <source>
        <dbReference type="ARBA" id="ARBA00001933"/>
    </source>
</evidence>
<name>A0A0F9JAI9_9ZZZZ</name>
<evidence type="ECO:0000313" key="3">
    <source>
        <dbReference type="EMBL" id="KKM02841.1"/>
    </source>
</evidence>
<keyword evidence="2" id="KW-0663">Pyridoxal phosphate</keyword>
<protein>
    <submittedName>
        <fullName evidence="3">Uncharacterized protein</fullName>
    </submittedName>
</protein>
<evidence type="ECO:0000256" key="2">
    <source>
        <dbReference type="ARBA" id="ARBA00022898"/>
    </source>
</evidence>
<comment type="cofactor">
    <cofactor evidence="1">
        <name>pyridoxal 5'-phosphate</name>
        <dbReference type="ChEBI" id="CHEBI:597326"/>
    </cofactor>
</comment>
<dbReference type="GO" id="GO:0030170">
    <property type="term" value="F:pyridoxal phosphate binding"/>
    <property type="evidence" value="ECO:0007669"/>
    <property type="project" value="InterPro"/>
</dbReference>
<accession>A0A0F9JAI9</accession>
<dbReference type="SUPFAM" id="SSF53383">
    <property type="entry name" value="PLP-dependent transferases"/>
    <property type="match status" value="1"/>
</dbReference>
<gene>
    <name evidence="3" type="ORF">LCGC14_1780400</name>
</gene>
<reference evidence="3" key="1">
    <citation type="journal article" date="2015" name="Nature">
        <title>Complex archaea that bridge the gap between prokaryotes and eukaryotes.</title>
        <authorList>
            <person name="Spang A."/>
            <person name="Saw J.H."/>
            <person name="Jorgensen S.L."/>
            <person name="Zaremba-Niedzwiedzka K."/>
            <person name="Martijn J."/>
            <person name="Lind A.E."/>
            <person name="van Eijk R."/>
            <person name="Schleper C."/>
            <person name="Guy L."/>
            <person name="Ettema T.J."/>
        </authorList>
    </citation>
    <scope>NUCLEOTIDE SEQUENCE</scope>
</reference>
<comment type="caution">
    <text evidence="3">The sequence shown here is derived from an EMBL/GenBank/DDBJ whole genome shotgun (WGS) entry which is preliminary data.</text>
</comment>
<dbReference type="Pfam" id="PF01053">
    <property type="entry name" value="Cys_Met_Meta_PP"/>
    <property type="match status" value="1"/>
</dbReference>
<proteinExistence type="predicted"/>
<dbReference type="EMBL" id="LAZR01016827">
    <property type="protein sequence ID" value="KKM02841.1"/>
    <property type="molecule type" value="Genomic_DNA"/>
</dbReference>
<dbReference type="InterPro" id="IPR015422">
    <property type="entry name" value="PyrdxlP-dep_Trfase_small"/>
</dbReference>
<dbReference type="GO" id="GO:0019346">
    <property type="term" value="P:transsulfuration"/>
    <property type="evidence" value="ECO:0007669"/>
    <property type="project" value="InterPro"/>
</dbReference>
<dbReference type="InterPro" id="IPR000277">
    <property type="entry name" value="Cys/Met-Metab_PyrdxlP-dep_enz"/>
</dbReference>
<organism evidence="3">
    <name type="scientific">marine sediment metagenome</name>
    <dbReference type="NCBI Taxonomy" id="412755"/>
    <lineage>
        <taxon>unclassified sequences</taxon>
        <taxon>metagenomes</taxon>
        <taxon>ecological metagenomes</taxon>
    </lineage>
</organism>
<sequence length="364" mass="39995">MARDSGAAMIHWSSPGGIPSMRMLQEITLPQTEDFYTKPFRFPVSLVSGACKGYTEDGPPKKTFPLALDPAMQKLLKGYGATHNATLESIASSAIQYFRTSTGPAEALDHIELRFLLAYDFGRVMTCGPKGITGERLGPASPKTSMRHGEAVKKTSEMFGYGLALHYVASALGVPVDWFTFILESGARADFSAEKSLEELIDANPILVTLGPSGQRIYVEVKARIGWDSMREKKDSAGLLLNCAKKAASCKDGILLSIIIGLPARSDSPKRTPKILVADPNSPEPLSREEQTAFLLDRYLFQAERYGLQVLRFNILRWLRELGAQLSEEQQVESGLSPDLVRLSIGIENVKDIINDLDQAMEKI</sequence>